<gene>
    <name evidence="1" type="ORF">IW967_11890</name>
</gene>
<proteinExistence type="predicted"/>
<dbReference type="Gene3D" id="3.20.20.80">
    <property type="entry name" value="Glycosidases"/>
    <property type="match status" value="1"/>
</dbReference>
<dbReference type="Pfam" id="PF22612">
    <property type="entry name" value="GH113"/>
    <property type="match status" value="1"/>
</dbReference>
<protein>
    <submittedName>
        <fullName evidence="1">1,4-beta-xylanase</fullName>
    </submittedName>
</protein>
<keyword evidence="2" id="KW-1185">Reference proteome</keyword>
<organism evidence="1 2">
    <name type="scientific">Alicyclobacillus mali</name>
    <name type="common">ex Roth et al. 2021</name>
    <dbReference type="NCBI Taxonomy" id="1123961"/>
    <lineage>
        <taxon>Bacteria</taxon>
        <taxon>Bacillati</taxon>
        <taxon>Bacillota</taxon>
        <taxon>Bacilli</taxon>
        <taxon>Bacillales</taxon>
        <taxon>Alicyclobacillaceae</taxon>
        <taxon>Alicyclobacillus</taxon>
    </lineage>
</organism>
<evidence type="ECO:0000313" key="2">
    <source>
        <dbReference type="Proteomes" id="UP000642910"/>
    </source>
</evidence>
<dbReference type="SUPFAM" id="SSF51445">
    <property type="entry name" value="(Trans)glycosidases"/>
    <property type="match status" value="1"/>
</dbReference>
<evidence type="ECO:0000313" key="1">
    <source>
        <dbReference type="EMBL" id="MBF8378555.1"/>
    </source>
</evidence>
<comment type="caution">
    <text evidence="1">The sequence shown here is derived from an EMBL/GenBank/DDBJ whole genome shotgun (WGS) entry which is preliminary data.</text>
</comment>
<reference evidence="1 2" key="1">
    <citation type="submission" date="2020-11" db="EMBL/GenBank/DDBJ databases">
        <title>Genomic insight of Alicyclobacillus mali FL 18 reveals a new arsenic-resistant strain, with potential in environmental biotechnology.</title>
        <authorList>
            <person name="Fiorentino G."/>
            <person name="Gallo G."/>
            <person name="Aulitto M."/>
        </authorList>
    </citation>
    <scope>NUCLEOTIDE SEQUENCE [LARGE SCALE GENOMIC DNA]</scope>
    <source>
        <strain evidence="1 2">FL 18</strain>
    </source>
</reference>
<dbReference type="Proteomes" id="UP000642910">
    <property type="component" value="Unassembled WGS sequence"/>
</dbReference>
<dbReference type="CDD" id="cd19606">
    <property type="entry name" value="GH113-like"/>
    <property type="match status" value="1"/>
</dbReference>
<dbReference type="EMBL" id="JADPKZ010000046">
    <property type="protein sequence ID" value="MBF8378555.1"/>
    <property type="molecule type" value="Genomic_DNA"/>
</dbReference>
<name>A0ABS0F5H4_9BACL</name>
<dbReference type="InterPro" id="IPR017853">
    <property type="entry name" value="GH"/>
</dbReference>
<sequence length="320" mass="36128">MGRIESAFDLGFVRGMTFGFVGQHGTWGTDEARASMRALAEQPFNWVTLAFAGLMEHPGDPAIAYGPPVTVSDEEIASMAEFAHALGLKVCLKPTVNCQDGTWRGEIRFEKEHGPDLESWEAWFGSYSDMMAHYARLAKRTGCEMFCVGCEMTTAEPHEAMWRETIASVRTEYDGLVTYNCNHGREEHVRFWDAVDLISSSAYYPIDRWRDRVPVLREVAEAHEKPLFFMEVGCPSRSGSGACPWDYRHPGAVCLDEQARFYEAMFAAMPDEPWFKGYMLWEWPWKLYPREAASEDGSYCIYGKPAEAVVARAFSAIANG</sequence>
<accession>A0ABS0F5H4</accession>
<dbReference type="InterPro" id="IPR055151">
    <property type="entry name" value="GH113"/>
</dbReference>
<dbReference type="RefSeq" id="WP_195868019.1">
    <property type="nucleotide sequence ID" value="NZ_JADPKZ010000046.1"/>
</dbReference>